<keyword evidence="8" id="KW-1185">Reference proteome</keyword>
<keyword evidence="2 7" id="KW-0489">Methyltransferase</keyword>
<organism evidence="7 8">
    <name type="scientific">Hominifimenecus microfluidus</name>
    <dbReference type="NCBI Taxonomy" id="2885348"/>
    <lineage>
        <taxon>Bacteria</taxon>
        <taxon>Bacillati</taxon>
        <taxon>Bacillota</taxon>
        <taxon>Clostridia</taxon>
        <taxon>Lachnospirales</taxon>
        <taxon>Lachnospiraceae</taxon>
        <taxon>Hominifimenecus</taxon>
    </lineage>
</organism>
<evidence type="ECO:0000256" key="3">
    <source>
        <dbReference type="ARBA" id="ARBA00022679"/>
    </source>
</evidence>
<dbReference type="EC" id="2.1.1.72" evidence="1"/>
<dbReference type="AlphaFoldDB" id="A0AAE3JGL0"/>
<dbReference type="NCBIfam" id="NF033452">
    <property type="entry name" value="BREX_1_MTaseX"/>
    <property type="match status" value="1"/>
</dbReference>
<name>A0AAE3JGL0_9FIRM</name>
<dbReference type="SUPFAM" id="SSF53335">
    <property type="entry name" value="S-adenosyl-L-methionine-dependent methyltransferases"/>
    <property type="match status" value="1"/>
</dbReference>
<dbReference type="InterPro" id="IPR029063">
    <property type="entry name" value="SAM-dependent_MTases_sf"/>
</dbReference>
<feature type="domain" description="Type II methyltransferase M.TaqI-like" evidence="6">
    <location>
        <begin position="366"/>
        <end position="593"/>
    </location>
</feature>
<comment type="catalytic activity">
    <reaction evidence="5">
        <text>a 2'-deoxyadenosine in DNA + S-adenosyl-L-methionine = an N(6)-methyl-2'-deoxyadenosine in DNA + S-adenosyl-L-homocysteine + H(+)</text>
        <dbReference type="Rhea" id="RHEA:15197"/>
        <dbReference type="Rhea" id="RHEA-COMP:12418"/>
        <dbReference type="Rhea" id="RHEA-COMP:12419"/>
        <dbReference type="ChEBI" id="CHEBI:15378"/>
        <dbReference type="ChEBI" id="CHEBI:57856"/>
        <dbReference type="ChEBI" id="CHEBI:59789"/>
        <dbReference type="ChEBI" id="CHEBI:90615"/>
        <dbReference type="ChEBI" id="CHEBI:90616"/>
        <dbReference type="EC" id="2.1.1.72"/>
    </reaction>
</comment>
<dbReference type="InterPro" id="IPR002052">
    <property type="entry name" value="DNA_methylase_N6_adenine_CS"/>
</dbReference>
<evidence type="ECO:0000259" key="6">
    <source>
        <dbReference type="Pfam" id="PF07669"/>
    </source>
</evidence>
<evidence type="ECO:0000256" key="5">
    <source>
        <dbReference type="ARBA" id="ARBA00047942"/>
    </source>
</evidence>
<dbReference type="InterPro" id="IPR047939">
    <property type="entry name" value="BREX_1_PglX"/>
</dbReference>
<dbReference type="InterPro" id="IPR011639">
    <property type="entry name" value="MethylTrfase_TaqI-like_dom"/>
</dbReference>
<dbReference type="GO" id="GO:0009007">
    <property type="term" value="F:site-specific DNA-methyltransferase (adenine-specific) activity"/>
    <property type="evidence" value="ECO:0007669"/>
    <property type="project" value="UniProtKB-EC"/>
</dbReference>
<accession>A0AAE3JGL0</accession>
<dbReference type="Proteomes" id="UP001198182">
    <property type="component" value="Unassembled WGS sequence"/>
</dbReference>
<dbReference type="GO" id="GO:0003676">
    <property type="term" value="F:nucleic acid binding"/>
    <property type="evidence" value="ECO:0007669"/>
    <property type="project" value="InterPro"/>
</dbReference>
<dbReference type="RefSeq" id="WP_308453434.1">
    <property type="nucleotide sequence ID" value="NZ_JAJEQR010000017.1"/>
</dbReference>
<evidence type="ECO:0000256" key="2">
    <source>
        <dbReference type="ARBA" id="ARBA00022603"/>
    </source>
</evidence>
<dbReference type="EMBL" id="JAJEQR010000017">
    <property type="protein sequence ID" value="MCC2230801.1"/>
    <property type="molecule type" value="Genomic_DNA"/>
</dbReference>
<protein>
    <recommendedName>
        <fullName evidence="1">site-specific DNA-methyltransferase (adenine-specific)</fullName>
        <ecNumber evidence="1">2.1.1.72</ecNumber>
    </recommendedName>
</protein>
<dbReference type="PANTHER" id="PTHR33841">
    <property type="entry name" value="DNA METHYLTRANSFERASE YEEA-RELATED"/>
    <property type="match status" value="1"/>
</dbReference>
<dbReference type="Gene3D" id="3.40.50.150">
    <property type="entry name" value="Vaccinia Virus protein VP39"/>
    <property type="match status" value="1"/>
</dbReference>
<reference evidence="7" key="1">
    <citation type="submission" date="2021-10" db="EMBL/GenBank/DDBJ databases">
        <title>Anaerobic single-cell dispensing facilitates the cultivation of human gut bacteria.</title>
        <authorList>
            <person name="Afrizal A."/>
        </authorList>
    </citation>
    <scope>NUCLEOTIDE SEQUENCE</scope>
    <source>
        <strain evidence="7">CLA-AA-H215</strain>
    </source>
</reference>
<keyword evidence="3 7" id="KW-0808">Transferase</keyword>
<evidence type="ECO:0000313" key="8">
    <source>
        <dbReference type="Proteomes" id="UP001198182"/>
    </source>
</evidence>
<comment type="caution">
    <text evidence="7">The sequence shown here is derived from an EMBL/GenBank/DDBJ whole genome shotgun (WGS) entry which is preliminary data.</text>
</comment>
<dbReference type="InterPro" id="IPR050953">
    <property type="entry name" value="N4_N6_ade-DNA_methylase"/>
</dbReference>
<keyword evidence="4" id="KW-0949">S-adenosyl-L-methionine</keyword>
<proteinExistence type="predicted"/>
<dbReference type="PRINTS" id="PR00507">
    <property type="entry name" value="N12N6MTFRASE"/>
</dbReference>
<sequence length="1228" mass="141081">MNKTAIKNFAIWARNKLIADVSYDARLIGITEDGIAKPLPQSFGGTQFFDIGTAEPYSISGEAVRQRNKLVEVIQQKEQDTDYKTAYQYVIEEVAYTWFNRLIAIRFMEVNDYLPSHIRVLSSESGKLEPDLVTTPFDAELPFTAEEEAQIFQLKQDNKLDEVFRILLLKQCNALNEILPALFEKTKNYTELLLSLSVIDQDGVVYHLIHDIPEDDFNIERGGQVEIIGWLYQYYNTEPKAAAFAKNGKITKEEIPAVTQLFTPDWIVRYMVENSLGRLWVEGHPDCGLKENWKYYLEEAQQEPEVQAKLAEIRKEYAALNPEDIKLIDPCMGSGHILVYAFDVLMQIYESAGYSQRDAAKSILEHNIYGLDIDDRAYQLAYFAVMMKARQYNRRILNGENSCHVYAIQESNSINRAHLKYFGAGMDDIEKNAAKMQLEGLLDTLTDAKEYGSILNVESYNWDLLRRFVAAEDTAGQISMDSVGVEDTAEQLNRLIDIGETMARKYDVVVTNPPYMGNAGFSSKLAEYAKSNYANTKNDLYSIMIEKCGYMTAPNCFAALITMQSWVNAPTFKNLRRQLFEDYVFDSIINMGSRAFEEITGEKVKNVAFVFSNRQIRNWKPLFVDLTEISGEAAKKELFLTHEKLFDFTKQDDFLKHEQCLVIYKTRHVKDIYEPECKISDVSEVRRCIATGNDEAFIRTWVEVNNNSISPVVEKDNDSKWFFIAEGGERRRWYGNISSVLNWENSGRSLREFNDRTGKSTLRNVQYMFKDGITYTYTSMGSGIFNAREVLPGMASIGVGPVIVDCTDKNYMMAFVNSVVFRWFWDTMYGKVSTFETGNVGQIAYKVVKDNSIELRVDECIQEAKSDWDSFETSWDFKTHPLVGFSKGLWDATATATAMDYYYGYLPEASCPLEICYLLWQGRCNERFNQLKANEEELNRIFIDIYGLQDELTPEVEDKDVTVRKADLQRDIKSLLSYAVGCMFGRYSLDVEELAYAGGEWDSSKYKSYIPDADNVIPITDEEYLDDDIVSRLCAWLKVVYGADTLEANLDYIAKALGNKGSTSREIIRNYFLNDFFKDHCQTYSVTGSGKRPIYWLFDSGKQNGFKALVYLHRYTPDTIGNLRIDYLHKMQRVYESEINRMQDMMDHSENAREVAAASKRKDKLAKQLKECREYDEKISHLALSRIELDLDDGVKVNYRKLQTAQDGKFYEVLADSKNIMAKQRGKV</sequence>
<evidence type="ECO:0000313" key="7">
    <source>
        <dbReference type="EMBL" id="MCC2230801.1"/>
    </source>
</evidence>
<evidence type="ECO:0000256" key="1">
    <source>
        <dbReference type="ARBA" id="ARBA00011900"/>
    </source>
</evidence>
<dbReference type="GO" id="GO:0006304">
    <property type="term" value="P:DNA modification"/>
    <property type="evidence" value="ECO:0007669"/>
    <property type="project" value="InterPro"/>
</dbReference>
<dbReference type="GO" id="GO:0032259">
    <property type="term" value="P:methylation"/>
    <property type="evidence" value="ECO:0007669"/>
    <property type="project" value="UniProtKB-KW"/>
</dbReference>
<dbReference type="PANTHER" id="PTHR33841:SF1">
    <property type="entry name" value="DNA METHYLTRANSFERASE A"/>
    <property type="match status" value="1"/>
</dbReference>
<dbReference type="PROSITE" id="PS00092">
    <property type="entry name" value="N6_MTASE"/>
    <property type="match status" value="1"/>
</dbReference>
<evidence type="ECO:0000256" key="4">
    <source>
        <dbReference type="ARBA" id="ARBA00022691"/>
    </source>
</evidence>
<dbReference type="Pfam" id="PF07669">
    <property type="entry name" value="Eco57I"/>
    <property type="match status" value="1"/>
</dbReference>
<gene>
    <name evidence="7" type="primary">pglX</name>
    <name evidence="7" type="ORF">LKD81_07290</name>
</gene>